<proteinExistence type="predicted"/>
<gene>
    <name evidence="2" type="ORF">OV287_23920</name>
</gene>
<comment type="caution">
    <text evidence="2">The sequence shown here is derived from an EMBL/GenBank/DDBJ whole genome shotgun (WGS) entry which is preliminary data.</text>
</comment>
<protein>
    <submittedName>
        <fullName evidence="2">Uncharacterized protein</fullName>
    </submittedName>
</protein>
<keyword evidence="3" id="KW-1185">Reference proteome</keyword>
<dbReference type="Proteomes" id="UP001207654">
    <property type="component" value="Unassembled WGS sequence"/>
</dbReference>
<reference evidence="2 3" key="1">
    <citation type="submission" date="2022-11" db="EMBL/GenBank/DDBJ databases">
        <title>Minimal conservation of predation-associated metabolite biosynthetic gene clusters underscores biosynthetic potential of Myxococcota including descriptions for ten novel species: Archangium lansinium sp. nov., Myxococcus landrumus sp. nov., Nannocystis bai.</title>
        <authorList>
            <person name="Ahearne A."/>
            <person name="Stevens C."/>
            <person name="Phillips K."/>
        </authorList>
    </citation>
    <scope>NUCLEOTIDE SEQUENCE [LARGE SCALE GENOMIC DNA]</scope>
    <source>
        <strain evidence="2 3">MIWBW</strain>
    </source>
</reference>
<sequence length="119" mass="14066">MVSCVFCEVGICVDPTHQPRPTYLTKPHRPGLKTLPSSEDYRQIRRERIEARQRESRQDIIWRRRTEEYQVDNEGVFEGSYARGNGKLVLVRGSTVAQVRWEKEQGERYWQKVPYQAPT</sequence>
<name>A0ABT4A785_9BACT</name>
<dbReference type="EMBL" id="JAPNKA010000001">
    <property type="protein sequence ID" value="MCY1077522.1"/>
    <property type="molecule type" value="Genomic_DNA"/>
</dbReference>
<evidence type="ECO:0000313" key="2">
    <source>
        <dbReference type="EMBL" id="MCY1077522.1"/>
    </source>
</evidence>
<evidence type="ECO:0000256" key="1">
    <source>
        <dbReference type="SAM" id="MobiDB-lite"/>
    </source>
</evidence>
<organism evidence="2 3">
    <name type="scientific">Archangium lansingense</name>
    <dbReference type="NCBI Taxonomy" id="2995310"/>
    <lineage>
        <taxon>Bacteria</taxon>
        <taxon>Pseudomonadati</taxon>
        <taxon>Myxococcota</taxon>
        <taxon>Myxococcia</taxon>
        <taxon>Myxococcales</taxon>
        <taxon>Cystobacterineae</taxon>
        <taxon>Archangiaceae</taxon>
        <taxon>Archangium</taxon>
    </lineage>
</organism>
<feature type="region of interest" description="Disordered" evidence="1">
    <location>
        <begin position="18"/>
        <end position="39"/>
    </location>
</feature>
<dbReference type="RefSeq" id="WP_267536349.1">
    <property type="nucleotide sequence ID" value="NZ_JAPNKA010000001.1"/>
</dbReference>
<accession>A0ABT4A785</accession>
<evidence type="ECO:0000313" key="3">
    <source>
        <dbReference type="Proteomes" id="UP001207654"/>
    </source>
</evidence>